<keyword evidence="3" id="KW-1185">Reference proteome</keyword>
<proteinExistence type="predicted"/>
<dbReference type="OrthoDB" id="7792758at2"/>
<dbReference type="AlphaFoldDB" id="A0A918DB87"/>
<evidence type="ECO:0000313" key="3">
    <source>
        <dbReference type="Proteomes" id="UP000598196"/>
    </source>
</evidence>
<comment type="caution">
    <text evidence="2">The sequence shown here is derived from an EMBL/GenBank/DDBJ whole genome shotgun (WGS) entry which is preliminary data.</text>
</comment>
<protein>
    <recommendedName>
        <fullName evidence="4">PQQ-like domain-containing protein</fullName>
    </recommendedName>
</protein>
<accession>A0A918DB87</accession>
<dbReference type="EMBL" id="BMLP01000001">
    <property type="protein sequence ID" value="GGO25014.1"/>
    <property type="molecule type" value="Genomic_DNA"/>
</dbReference>
<evidence type="ECO:0008006" key="4">
    <source>
        <dbReference type="Google" id="ProtNLM"/>
    </source>
</evidence>
<dbReference type="InterPro" id="IPR011047">
    <property type="entry name" value="Quinoprotein_ADH-like_sf"/>
</dbReference>
<dbReference type="Proteomes" id="UP000598196">
    <property type="component" value="Unassembled WGS sequence"/>
</dbReference>
<name>A0A918DB87_9RHOB</name>
<evidence type="ECO:0000256" key="1">
    <source>
        <dbReference type="SAM" id="SignalP"/>
    </source>
</evidence>
<sequence>MNALSLIPVVTMALVLHAGPSLAETPSNLEAANGPIPGDVTLYAKELACQQAIPTPGYFSSLNGAEISDAQRSGRFPCATFTGSFDGPNTVFAFRSIDDYPGISYINNRRPGELYIVGGEYPTKDDPNMVGPYIAKADATTGKQVWRTYLDNLNVTGRWIGNANLNILADGNIAFAWSSFIALLDGDTGEILKINALPGGEAPIEDVNFKHLTIAPDGTLILKSQTRPVGCTLQGTMAIIECSAQGMKLPNSVMVAVDPKTLDVLDMFQLPQTAASPHIIAPYGDKIAIYVPMFDILARYFWDPATKKITADDTWVGRPLVEGQKALTAPSIINDWVVVQTNGLLSKDKGSSVVVFHKDDVSKTHSIFPFGEELGVAGFSWAPPKNGTDPENNMLYSADMGMKKVAGIKIDPVTGELSTAFVLDNITSTFQPVFGPAEKRVLVLTNVKLPVAIEPVPLAIKSSNYTEQVTWRDAATGKILAESDFFEPLSLNALTPPGFGGRVYFPTAEGKGFYVLQPMPATPAQ</sequence>
<feature type="chain" id="PRO_5037148929" description="PQQ-like domain-containing protein" evidence="1">
    <location>
        <begin position="24"/>
        <end position="525"/>
    </location>
</feature>
<gene>
    <name evidence="2" type="ORF">GCM10010991_04190</name>
</gene>
<organism evidence="2 3">
    <name type="scientific">Gemmobacter aquaticus</name>
    <dbReference type="NCBI Taxonomy" id="490185"/>
    <lineage>
        <taxon>Bacteria</taxon>
        <taxon>Pseudomonadati</taxon>
        <taxon>Pseudomonadota</taxon>
        <taxon>Alphaproteobacteria</taxon>
        <taxon>Rhodobacterales</taxon>
        <taxon>Paracoccaceae</taxon>
        <taxon>Gemmobacter</taxon>
    </lineage>
</organism>
<dbReference type="SUPFAM" id="SSF50998">
    <property type="entry name" value="Quinoprotein alcohol dehydrogenase-like"/>
    <property type="match status" value="1"/>
</dbReference>
<dbReference type="InterPro" id="IPR015943">
    <property type="entry name" value="WD40/YVTN_repeat-like_dom_sf"/>
</dbReference>
<keyword evidence="1" id="KW-0732">Signal</keyword>
<dbReference type="RefSeq" id="WP_146285792.1">
    <property type="nucleotide sequence ID" value="NZ_BMLP01000001.1"/>
</dbReference>
<dbReference type="Gene3D" id="2.130.10.10">
    <property type="entry name" value="YVTN repeat-like/Quinoprotein amine dehydrogenase"/>
    <property type="match status" value="1"/>
</dbReference>
<evidence type="ECO:0000313" key="2">
    <source>
        <dbReference type="EMBL" id="GGO25014.1"/>
    </source>
</evidence>
<feature type="signal peptide" evidence="1">
    <location>
        <begin position="1"/>
        <end position="23"/>
    </location>
</feature>
<reference evidence="2 3" key="1">
    <citation type="journal article" date="2014" name="Int. J. Syst. Evol. Microbiol.">
        <title>Complete genome sequence of Corynebacterium casei LMG S-19264T (=DSM 44701T), isolated from a smear-ripened cheese.</title>
        <authorList>
            <consortium name="US DOE Joint Genome Institute (JGI-PGF)"/>
            <person name="Walter F."/>
            <person name="Albersmeier A."/>
            <person name="Kalinowski J."/>
            <person name="Ruckert C."/>
        </authorList>
    </citation>
    <scope>NUCLEOTIDE SEQUENCE [LARGE SCALE GENOMIC DNA]</scope>
    <source>
        <strain evidence="2 3">CGMCC 1.7029</strain>
    </source>
</reference>